<protein>
    <recommendedName>
        <fullName evidence="4">Luciferase-like domain-containing protein</fullName>
    </recommendedName>
</protein>
<accession>A0A2S6NMV0</accession>
<dbReference type="SUPFAM" id="SSF51679">
    <property type="entry name" value="Bacterial luciferase-like"/>
    <property type="match status" value="1"/>
</dbReference>
<dbReference type="InterPro" id="IPR036661">
    <property type="entry name" value="Luciferase-like_sf"/>
</dbReference>
<keyword evidence="1" id="KW-0560">Oxidoreductase</keyword>
<dbReference type="PANTHER" id="PTHR30137:SF8">
    <property type="entry name" value="BLR5498 PROTEIN"/>
    <property type="match status" value="1"/>
</dbReference>
<evidence type="ECO:0000256" key="2">
    <source>
        <dbReference type="ARBA" id="ARBA00023033"/>
    </source>
</evidence>
<dbReference type="PANTHER" id="PTHR30137">
    <property type="entry name" value="LUCIFERASE-LIKE MONOOXYGENASE"/>
    <property type="match status" value="1"/>
</dbReference>
<evidence type="ECO:0000256" key="3">
    <source>
        <dbReference type="SAM" id="MobiDB-lite"/>
    </source>
</evidence>
<feature type="region of interest" description="Disordered" evidence="3">
    <location>
        <begin position="178"/>
        <end position="199"/>
    </location>
</feature>
<keyword evidence="2" id="KW-0503">Monooxygenase</keyword>
<dbReference type="AlphaFoldDB" id="A0A2S6NMV0"/>
<dbReference type="GO" id="GO:0005829">
    <property type="term" value="C:cytosol"/>
    <property type="evidence" value="ECO:0007669"/>
    <property type="project" value="TreeGrafter"/>
</dbReference>
<dbReference type="GO" id="GO:0016705">
    <property type="term" value="F:oxidoreductase activity, acting on paired donors, with incorporation or reduction of molecular oxygen"/>
    <property type="evidence" value="ECO:0007669"/>
    <property type="project" value="InterPro"/>
</dbReference>
<dbReference type="Pfam" id="PF00296">
    <property type="entry name" value="Bac_luciferase"/>
    <property type="match status" value="1"/>
</dbReference>
<dbReference type="GO" id="GO:0004497">
    <property type="term" value="F:monooxygenase activity"/>
    <property type="evidence" value="ECO:0007669"/>
    <property type="project" value="UniProtKB-KW"/>
</dbReference>
<evidence type="ECO:0000313" key="5">
    <source>
        <dbReference type="EMBL" id="PPQ37894.1"/>
    </source>
</evidence>
<dbReference type="EMBL" id="NHRY01000044">
    <property type="protein sequence ID" value="PPQ37894.1"/>
    <property type="molecule type" value="Genomic_DNA"/>
</dbReference>
<evidence type="ECO:0000259" key="4">
    <source>
        <dbReference type="Pfam" id="PF00296"/>
    </source>
</evidence>
<keyword evidence="6" id="KW-1185">Reference proteome</keyword>
<name>A0A2S6NMV0_RHOGL</name>
<feature type="domain" description="Luciferase-like" evidence="4">
    <location>
        <begin position="85"/>
        <end position="232"/>
    </location>
</feature>
<comment type="caution">
    <text evidence="5">The sequence shown here is derived from an EMBL/GenBank/DDBJ whole genome shotgun (WGS) entry which is preliminary data.</text>
</comment>
<gene>
    <name evidence="5" type="ORF">CCS01_03035</name>
</gene>
<dbReference type="Proteomes" id="UP000239724">
    <property type="component" value="Unassembled WGS sequence"/>
</dbReference>
<dbReference type="InterPro" id="IPR011251">
    <property type="entry name" value="Luciferase-like_dom"/>
</dbReference>
<sequence>MTTRLGEQTRFPLPAQCRRGRNAGGLTAPARQVPRIFRPRNKYKGRNYVFEIGVFHNGASHLPVMITKDGIAVNDGSLKDVHEAAQQVLINQVRQGILAEKLGYQSFWLTEHHFQPEGAEMSPNPLFTQMAIASHTKKIRLGQCANIVVWHHPVRIAEQIAQLDVISGGRVECGMGRGYQPRENETLGRPYGSTIQDQERNRKSFEETVSLIKKCWTEPSFSHHGENFSVPPTYTKWNHKQTIAYFQMEKAGRKLDDVISLGAPDMYSAGNPVQATTTTLKELQVFPQPLQKPHPQIWEPVTSARSLKWAAENGVNGVMIVEPNDRLKKNIDIYYEAAEKAGWPDMLDRGAFKYGWDARKRRGIMTSRYIHITTPGKEKQAMDRAAKAMELQFDYYGPFGFGAVVARLDEPMFDLNKKVTAEMLREREIAIQGSKQFVIDKIMKMKHEIGYDDFCFLGWFELGGFEGREVEDQMQLFAEEVMPVIARECGGKVELPERGYNYTA</sequence>
<organism evidence="5 6">
    <name type="scientific">Rhodopila globiformis</name>
    <name type="common">Rhodopseudomonas globiformis</name>
    <dbReference type="NCBI Taxonomy" id="1071"/>
    <lineage>
        <taxon>Bacteria</taxon>
        <taxon>Pseudomonadati</taxon>
        <taxon>Pseudomonadota</taxon>
        <taxon>Alphaproteobacteria</taxon>
        <taxon>Acetobacterales</taxon>
        <taxon>Acetobacteraceae</taxon>
        <taxon>Rhodopila</taxon>
    </lineage>
</organism>
<evidence type="ECO:0000256" key="1">
    <source>
        <dbReference type="ARBA" id="ARBA00023002"/>
    </source>
</evidence>
<proteinExistence type="predicted"/>
<dbReference type="InterPro" id="IPR050766">
    <property type="entry name" value="Bact_Lucif_Oxidored"/>
</dbReference>
<evidence type="ECO:0000313" key="6">
    <source>
        <dbReference type="Proteomes" id="UP000239724"/>
    </source>
</evidence>
<dbReference type="Gene3D" id="3.20.20.30">
    <property type="entry name" value="Luciferase-like domain"/>
    <property type="match status" value="1"/>
</dbReference>
<reference evidence="5 6" key="1">
    <citation type="journal article" date="2018" name="Arch. Microbiol.">
        <title>New insights into the metabolic potential of the phototrophic purple bacterium Rhodopila globiformis DSM 161(T) from its draft genome sequence and evidence for a vanadium-dependent nitrogenase.</title>
        <authorList>
            <person name="Imhoff J.F."/>
            <person name="Rahn T."/>
            <person name="Kunzel S."/>
            <person name="Neulinger S.C."/>
        </authorList>
    </citation>
    <scope>NUCLEOTIDE SEQUENCE [LARGE SCALE GENOMIC DNA]</scope>
    <source>
        <strain evidence="5 6">DSM 161</strain>
    </source>
</reference>